<comment type="subcellular location">
    <subcellularLocation>
        <location evidence="1">Membrane</location>
    </subcellularLocation>
</comment>
<feature type="domain" description="Penicillin-binding protein dimerisation" evidence="5">
    <location>
        <begin position="146"/>
        <end position="309"/>
    </location>
</feature>
<evidence type="ECO:0000259" key="4">
    <source>
        <dbReference type="Pfam" id="PF00905"/>
    </source>
</evidence>
<evidence type="ECO:0000256" key="2">
    <source>
        <dbReference type="ARBA" id="ARBA00007171"/>
    </source>
</evidence>
<dbReference type="GO" id="GO:0009252">
    <property type="term" value="P:peptidoglycan biosynthetic process"/>
    <property type="evidence" value="ECO:0007669"/>
    <property type="project" value="UniProtKB-UniPathway"/>
</dbReference>
<proteinExistence type="inferred from homology"/>
<dbReference type="InterPro" id="IPR012338">
    <property type="entry name" value="Beta-lactam/transpept-like"/>
</dbReference>
<dbReference type="GO" id="GO:0005886">
    <property type="term" value="C:plasma membrane"/>
    <property type="evidence" value="ECO:0007669"/>
    <property type="project" value="TreeGrafter"/>
</dbReference>
<dbReference type="Gene3D" id="3.90.1310.10">
    <property type="entry name" value="Penicillin-binding protein 2a (Domain 2)"/>
    <property type="match status" value="1"/>
</dbReference>
<dbReference type="Gene3D" id="3.30.1390.30">
    <property type="entry name" value="Penicillin-binding protein 2a, domain 3"/>
    <property type="match status" value="1"/>
</dbReference>
<dbReference type="GO" id="GO:0046677">
    <property type="term" value="P:response to antibiotic"/>
    <property type="evidence" value="ECO:0007669"/>
    <property type="project" value="InterPro"/>
</dbReference>
<dbReference type="PANTHER" id="PTHR30627:SF25">
    <property type="entry name" value="PENICILLIN-BINDING PROTEIN 3"/>
    <property type="match status" value="1"/>
</dbReference>
<protein>
    <submittedName>
        <fullName evidence="7">Uncharacterized protein</fullName>
    </submittedName>
</protein>
<dbReference type="InterPro" id="IPR007887">
    <property type="entry name" value="MecA_N"/>
</dbReference>
<evidence type="ECO:0000256" key="1">
    <source>
        <dbReference type="ARBA" id="ARBA00004370"/>
    </source>
</evidence>
<gene>
    <name evidence="7" type="ORF">AWM68_13975</name>
</gene>
<reference evidence="8" key="1">
    <citation type="submission" date="2016-01" db="EMBL/GenBank/DDBJ databases">
        <title>Draft genome of Chromobacterium sp. F49.</title>
        <authorList>
            <person name="Hong K.W."/>
        </authorList>
    </citation>
    <scope>NUCLEOTIDE SEQUENCE [LARGE SCALE GENOMIC DNA]</scope>
    <source>
        <strain evidence="8">P7IIIA</strain>
    </source>
</reference>
<keyword evidence="3" id="KW-0472">Membrane</keyword>
<dbReference type="InterPro" id="IPR001460">
    <property type="entry name" value="PCN-bd_Tpept"/>
</dbReference>
<dbReference type="UniPathway" id="UPA00219"/>
<dbReference type="PANTHER" id="PTHR30627">
    <property type="entry name" value="PEPTIDOGLYCAN D,D-TRANSPEPTIDASE"/>
    <property type="match status" value="1"/>
</dbReference>
<dbReference type="GO" id="GO:0071555">
    <property type="term" value="P:cell wall organization"/>
    <property type="evidence" value="ECO:0007669"/>
    <property type="project" value="TreeGrafter"/>
</dbReference>
<dbReference type="InterPro" id="IPR005311">
    <property type="entry name" value="PBP_dimer"/>
</dbReference>
<comment type="similarity">
    <text evidence="2">Belongs to the transpeptidase family.</text>
</comment>
<dbReference type="AlphaFoldDB" id="A0A163PVS2"/>
<sequence>MTAFCLGLLSACSEPPKPENTLKKYVGYWEKQDYKNMYKLLDSKSKEEISEKDFVKRYEAIYSGIEVSKLEVDIKKQKKKEEEESENVSLPYTVKMETLGGPIEYSHDMKMNLEKKDDSEKWGIQWNTSHIFPEMKKGDRISASTISPKRGQILDNEGKPLAINGVAAEIIIVPDKLPQDKAKTLTPLSKLLGMTTEEIQKQLDQPWVKPNQAVPIKKVSADDAKLKDIIALDGVDYQKKLTRLYPLKEAAAHLTGYIAPISAEDLEKLEGKGYSSQDWIGKAGLEQVYEEQLRGTSGGLIKILDSKGEEKLILAQKEVQNGTDVKTTINSRVQLSIYNQMKADVGTASAIHPKTGDVLALVNSPSYDPNQFTLGLTKSLRQKWADDPKQPMLNRFKYVYAPGSTLKPLTAAIGLENGTLNPNAEMKVSGKTWQKDKKAWGSYKVTRVTDVPSVNLEKALIYSDNIYFAQAALKLGEDKFTEGLKRFGFGEEIPISFPFTASSVGKGGMSEGQLADSGFGQGQVQMSALHVAMSYTPFLNEGNLLAPRLDQAKEESIWKENVISPETAKLVSGDLVQVVANKNGTAHKDAFMKDLPLAGKTGTAELKAAGEDKGKELGWFVGYNTQNPSLLVSMMIEDVEERNGSHYVTPKVKNVFKEVLK</sequence>
<dbReference type="InterPro" id="IPR032710">
    <property type="entry name" value="NTF2-like_dom_sf"/>
</dbReference>
<dbReference type="SUPFAM" id="SSF56601">
    <property type="entry name" value="beta-lactamase/transpeptidase-like"/>
    <property type="match status" value="1"/>
</dbReference>
<accession>A0A163PVS2</accession>
<dbReference type="EMBL" id="LRFC01000038">
    <property type="protein sequence ID" value="KZE64206.1"/>
    <property type="molecule type" value="Genomic_DNA"/>
</dbReference>
<dbReference type="Pfam" id="PF03717">
    <property type="entry name" value="PBP_dimer"/>
    <property type="match status" value="1"/>
</dbReference>
<dbReference type="Gene3D" id="3.10.450.100">
    <property type="entry name" value="NTF2-like, domain 1"/>
    <property type="match status" value="1"/>
</dbReference>
<evidence type="ECO:0000259" key="6">
    <source>
        <dbReference type="Pfam" id="PF05223"/>
    </source>
</evidence>
<comment type="caution">
    <text evidence="7">The sequence shown here is derived from an EMBL/GenBank/DDBJ whole genome shotgun (WGS) entry which is preliminary data.</text>
</comment>
<dbReference type="Proteomes" id="UP000076567">
    <property type="component" value="Unassembled WGS sequence"/>
</dbReference>
<evidence type="ECO:0000256" key="3">
    <source>
        <dbReference type="ARBA" id="ARBA00023136"/>
    </source>
</evidence>
<evidence type="ECO:0000313" key="7">
    <source>
        <dbReference type="EMBL" id="KZE64206.1"/>
    </source>
</evidence>
<keyword evidence="8" id="KW-1185">Reference proteome</keyword>
<dbReference type="GO" id="GO:0071972">
    <property type="term" value="F:peptidoglycan L,D-transpeptidase activity"/>
    <property type="evidence" value="ECO:0007669"/>
    <property type="project" value="TreeGrafter"/>
</dbReference>
<dbReference type="GO" id="GO:0008658">
    <property type="term" value="F:penicillin binding"/>
    <property type="evidence" value="ECO:0007669"/>
    <property type="project" value="InterPro"/>
</dbReference>
<dbReference type="Gene3D" id="3.40.710.10">
    <property type="entry name" value="DD-peptidase/beta-lactamase superfamily"/>
    <property type="match status" value="1"/>
</dbReference>
<feature type="domain" description="Penicillin-binding protein transpeptidase" evidence="4">
    <location>
        <begin position="346"/>
        <end position="656"/>
    </location>
</feature>
<evidence type="ECO:0000259" key="5">
    <source>
        <dbReference type="Pfam" id="PF03717"/>
    </source>
</evidence>
<feature type="domain" description="NTF2-like N-terminal transpeptidase" evidence="6">
    <location>
        <begin position="17"/>
        <end position="139"/>
    </location>
</feature>
<dbReference type="GO" id="GO:0009002">
    <property type="term" value="F:serine-type D-Ala-D-Ala carboxypeptidase activity"/>
    <property type="evidence" value="ECO:0007669"/>
    <property type="project" value="UniProtKB-EC"/>
</dbReference>
<dbReference type="InterPro" id="IPR050515">
    <property type="entry name" value="Beta-lactam/transpept"/>
</dbReference>
<organism evidence="7 8">
    <name type="scientific">Fictibacillus phosphorivorans</name>
    <dbReference type="NCBI Taxonomy" id="1221500"/>
    <lineage>
        <taxon>Bacteria</taxon>
        <taxon>Bacillati</taxon>
        <taxon>Bacillota</taxon>
        <taxon>Bacilli</taxon>
        <taxon>Bacillales</taxon>
        <taxon>Fictibacillaceae</taxon>
        <taxon>Fictibacillus</taxon>
    </lineage>
</organism>
<name>A0A163PVS2_9BACL</name>
<dbReference type="SUPFAM" id="SSF56519">
    <property type="entry name" value="Penicillin binding protein dimerisation domain"/>
    <property type="match status" value="1"/>
</dbReference>
<dbReference type="SUPFAM" id="SSF54427">
    <property type="entry name" value="NTF2-like"/>
    <property type="match status" value="1"/>
</dbReference>
<dbReference type="Pfam" id="PF00905">
    <property type="entry name" value="Transpeptidase"/>
    <property type="match status" value="1"/>
</dbReference>
<dbReference type="InterPro" id="IPR036138">
    <property type="entry name" value="PBP_dimer_sf"/>
</dbReference>
<dbReference type="Pfam" id="PF05223">
    <property type="entry name" value="MecA_N"/>
    <property type="match status" value="1"/>
</dbReference>
<evidence type="ECO:0000313" key="8">
    <source>
        <dbReference type="Proteomes" id="UP000076567"/>
    </source>
</evidence>